<dbReference type="SMART" id="SM00289">
    <property type="entry name" value="WR1"/>
    <property type="match status" value="1"/>
</dbReference>
<feature type="domain" description="Fibronectin type-III" evidence="2">
    <location>
        <begin position="1"/>
        <end position="37"/>
    </location>
</feature>
<gene>
    <name evidence="3" type="ORF">CGOC_LOCUS12358</name>
</gene>
<reference evidence="3 4" key="1">
    <citation type="submission" date="2018-11" db="EMBL/GenBank/DDBJ databases">
        <authorList>
            <consortium name="Pathogen Informatics"/>
        </authorList>
    </citation>
    <scope>NUCLEOTIDE SEQUENCE [LARGE SCALE GENOMIC DNA]</scope>
</reference>
<dbReference type="InterPro" id="IPR003961">
    <property type="entry name" value="FN3_dom"/>
</dbReference>
<dbReference type="PROSITE" id="PS50853">
    <property type="entry name" value="FN3"/>
    <property type="match status" value="1"/>
</dbReference>
<dbReference type="InterPro" id="IPR006150">
    <property type="entry name" value="Cys_repeat_1"/>
</dbReference>
<dbReference type="CDD" id="cd00063">
    <property type="entry name" value="FN3"/>
    <property type="match status" value="2"/>
</dbReference>
<dbReference type="InterPro" id="IPR036116">
    <property type="entry name" value="FN3_sf"/>
</dbReference>
<feature type="non-terminal residue" evidence="3">
    <location>
        <position position="1"/>
    </location>
</feature>
<dbReference type="Pfam" id="PF01682">
    <property type="entry name" value="DB"/>
    <property type="match status" value="1"/>
</dbReference>
<evidence type="ECO:0000313" key="4">
    <source>
        <dbReference type="Proteomes" id="UP000271889"/>
    </source>
</evidence>
<keyword evidence="4" id="KW-1185">Reference proteome</keyword>
<protein>
    <recommendedName>
        <fullName evidence="2">Fibronectin type-III domain-containing protein</fullName>
    </recommendedName>
</protein>
<dbReference type="OrthoDB" id="5843172at2759"/>
<sequence length="219" mass="24402">TEIGLDPDSEYSVSVRSNSRKGQSLPSTAILFYTKSDAHGVCSVGEPLLISEGRPFICNEDHPCPLGFECTEVDNENYCCQKEYGNSDEDFQECCKHQNVSPDCQSSCHFNSSLPETCQQDLNKWVQCASEGRDHSRCCEKEQVPKECLTGCRHPFQVPDSCYASLNKLSTCFSAPHMGLPQAVQRLRVTDINNTSALLSWEESDYGILGYKVEVGMTF</sequence>
<dbReference type="EMBL" id="UYRV01122530">
    <property type="protein sequence ID" value="VDN33307.1"/>
    <property type="molecule type" value="Genomic_DNA"/>
</dbReference>
<dbReference type="Proteomes" id="UP000271889">
    <property type="component" value="Unassembled WGS sequence"/>
</dbReference>
<evidence type="ECO:0000313" key="3">
    <source>
        <dbReference type="EMBL" id="VDN33307.1"/>
    </source>
</evidence>
<evidence type="ECO:0000256" key="1">
    <source>
        <dbReference type="SAM" id="MobiDB-lite"/>
    </source>
</evidence>
<feature type="compositionally biased region" description="Polar residues" evidence="1">
    <location>
        <begin position="11"/>
        <end position="21"/>
    </location>
</feature>
<proteinExistence type="predicted"/>
<dbReference type="InterPro" id="IPR002602">
    <property type="entry name" value="DB"/>
</dbReference>
<dbReference type="SUPFAM" id="SSF49265">
    <property type="entry name" value="Fibronectin type III"/>
    <property type="match status" value="1"/>
</dbReference>
<evidence type="ECO:0000259" key="2">
    <source>
        <dbReference type="PROSITE" id="PS50853"/>
    </source>
</evidence>
<feature type="region of interest" description="Disordered" evidence="1">
    <location>
        <begin position="1"/>
        <end position="21"/>
    </location>
</feature>
<dbReference type="AlphaFoldDB" id="A0A3P7NFF4"/>
<organism evidence="3 4">
    <name type="scientific">Cylicostephanus goldi</name>
    <name type="common">Nematode worm</name>
    <dbReference type="NCBI Taxonomy" id="71465"/>
    <lineage>
        <taxon>Eukaryota</taxon>
        <taxon>Metazoa</taxon>
        <taxon>Ecdysozoa</taxon>
        <taxon>Nematoda</taxon>
        <taxon>Chromadorea</taxon>
        <taxon>Rhabditida</taxon>
        <taxon>Rhabditina</taxon>
        <taxon>Rhabditomorpha</taxon>
        <taxon>Strongyloidea</taxon>
        <taxon>Strongylidae</taxon>
        <taxon>Cylicostephanus</taxon>
    </lineage>
</organism>
<accession>A0A3P7NFF4</accession>
<name>A0A3P7NFF4_CYLGO</name>